<proteinExistence type="predicted"/>
<name>A0A5E6MDX9_9BACT</name>
<dbReference type="PROSITE" id="PS00198">
    <property type="entry name" value="4FE4S_FER_1"/>
    <property type="match status" value="1"/>
</dbReference>
<feature type="domain" description="4Fe-4S ferredoxin-type" evidence="4">
    <location>
        <begin position="259"/>
        <end position="291"/>
    </location>
</feature>
<dbReference type="Gene3D" id="1.10.1060.10">
    <property type="entry name" value="Alpha-helical ferredoxin"/>
    <property type="match status" value="1"/>
</dbReference>
<organism evidence="5 6">
    <name type="scientific">Methylacidimicrobium tartarophylax</name>
    <dbReference type="NCBI Taxonomy" id="1041768"/>
    <lineage>
        <taxon>Bacteria</taxon>
        <taxon>Pseudomonadati</taxon>
        <taxon>Verrucomicrobiota</taxon>
        <taxon>Methylacidimicrobium</taxon>
    </lineage>
</organism>
<evidence type="ECO:0000256" key="1">
    <source>
        <dbReference type="ARBA" id="ARBA00022723"/>
    </source>
</evidence>
<accession>A0A5E6MDX9</accession>
<dbReference type="Pfam" id="PF17179">
    <property type="entry name" value="Fer4_22"/>
    <property type="match status" value="1"/>
</dbReference>
<protein>
    <submittedName>
        <fullName evidence="5">Sulfhydrogenase subunit beta (Sulfur reductase)</fullName>
        <ecNumber evidence="5">1.12.98.4</ecNumber>
    </submittedName>
</protein>
<dbReference type="SUPFAM" id="SSF46548">
    <property type="entry name" value="alpha-helical ferredoxin"/>
    <property type="match status" value="1"/>
</dbReference>
<dbReference type="PROSITE" id="PS51379">
    <property type="entry name" value="4FE4S_FER_2"/>
    <property type="match status" value="2"/>
</dbReference>
<evidence type="ECO:0000313" key="5">
    <source>
        <dbReference type="EMBL" id="VVM06461.1"/>
    </source>
</evidence>
<dbReference type="EMBL" id="CABFVA020000066">
    <property type="protein sequence ID" value="VVM06461.1"/>
    <property type="molecule type" value="Genomic_DNA"/>
</dbReference>
<dbReference type="GO" id="GO:0033796">
    <property type="term" value="F:sulfur reductase activity"/>
    <property type="evidence" value="ECO:0007669"/>
    <property type="project" value="UniProtKB-EC"/>
</dbReference>
<feature type="domain" description="4Fe-4S ferredoxin-type" evidence="4">
    <location>
        <begin position="340"/>
        <end position="368"/>
    </location>
</feature>
<dbReference type="PANTHER" id="PTHR40447">
    <property type="entry name" value="ANAEROBIC SULFITE REDUCTASE SUBUNIT A"/>
    <property type="match status" value="1"/>
</dbReference>
<reference evidence="5 6" key="1">
    <citation type="submission" date="2019-09" db="EMBL/GenBank/DDBJ databases">
        <authorList>
            <person name="Cremers G."/>
        </authorList>
    </citation>
    <scope>NUCLEOTIDE SEQUENCE [LARGE SCALE GENOMIC DNA]</scope>
    <source>
        <strain evidence="5">4A</strain>
    </source>
</reference>
<sequence>MPEGHVPTAGEAIIDREGLQALLDALGARGFSVIGPRIRDEAIVYAPLRNVADLPEGWTDRQDGGRYRLERRGDRALFGYAVGPHSWKQFLFPPRQRLWQARRTEAGFDLLEEPPPSERWAFLGIRACELHALAIQDRVFLGGSHPDRSYAERRRDLFLVALQCGEPSGTCFCVSMETGPKASSGFDLALTELLGDGSHRFLVEVGSRAGEEILAAIPHRSAGEADRREAEAVLDSTASRMGRTLDTRGIRELLQDHPEHPRWEEVATRCLACANCTMVCPTCFCSTVEDHTALTGESAERTRLWDSCFSLDFSYLHGGSVRKEIRSRYRQWITHKLSTWFDQFGSSGCVGCGRCITWCPVGIDITEEVRAIRSSLLEPTHA</sequence>
<dbReference type="InterPro" id="IPR017896">
    <property type="entry name" value="4Fe4S_Fe-S-bd"/>
</dbReference>
<dbReference type="AlphaFoldDB" id="A0A5E6MDX9"/>
<dbReference type="OrthoDB" id="9796486at2"/>
<dbReference type="PANTHER" id="PTHR40447:SF1">
    <property type="entry name" value="ANAEROBIC SULFITE REDUCTASE SUBUNIT A"/>
    <property type="match status" value="1"/>
</dbReference>
<dbReference type="EC" id="1.12.98.4" evidence="5"/>
<keyword evidence="6" id="KW-1185">Reference proteome</keyword>
<keyword evidence="2" id="KW-0408">Iron</keyword>
<evidence type="ECO:0000256" key="3">
    <source>
        <dbReference type="ARBA" id="ARBA00023014"/>
    </source>
</evidence>
<dbReference type="RefSeq" id="WP_142660064.1">
    <property type="nucleotide sequence ID" value="NZ_CABFVA020000066.1"/>
</dbReference>
<gene>
    <name evidence="5" type="primary">hydB</name>
    <name evidence="5" type="ORF">MAMT_01202</name>
</gene>
<keyword evidence="3" id="KW-0411">Iron-sulfur</keyword>
<dbReference type="InterPro" id="IPR017900">
    <property type="entry name" value="4Fe4S_Fe_S_CS"/>
</dbReference>
<evidence type="ECO:0000259" key="4">
    <source>
        <dbReference type="PROSITE" id="PS51379"/>
    </source>
</evidence>
<dbReference type="Proteomes" id="UP000334923">
    <property type="component" value="Unassembled WGS sequence"/>
</dbReference>
<evidence type="ECO:0000256" key="2">
    <source>
        <dbReference type="ARBA" id="ARBA00023004"/>
    </source>
</evidence>
<keyword evidence="5" id="KW-0560">Oxidoreductase</keyword>
<keyword evidence="1" id="KW-0479">Metal-binding</keyword>
<dbReference type="InterPro" id="IPR009051">
    <property type="entry name" value="Helical_ferredxn"/>
</dbReference>
<dbReference type="GO" id="GO:0046872">
    <property type="term" value="F:metal ion binding"/>
    <property type="evidence" value="ECO:0007669"/>
    <property type="project" value="UniProtKB-KW"/>
</dbReference>
<dbReference type="GO" id="GO:0051536">
    <property type="term" value="F:iron-sulfur cluster binding"/>
    <property type="evidence" value="ECO:0007669"/>
    <property type="project" value="UniProtKB-KW"/>
</dbReference>
<evidence type="ECO:0000313" key="6">
    <source>
        <dbReference type="Proteomes" id="UP000334923"/>
    </source>
</evidence>